<keyword evidence="3 7" id="KW-1134">Transmembrane beta strand</keyword>
<dbReference type="AlphaFoldDB" id="A0AAQ1KN87"/>
<sequence length="51" mass="5820">MASYDIDSHWSTALNLNNVTDRKYLLSLHESTTTANYGVPRNLTASVTWKY</sequence>
<evidence type="ECO:0000256" key="2">
    <source>
        <dbReference type="ARBA" id="ARBA00022448"/>
    </source>
</evidence>
<gene>
    <name evidence="8" type="ORF">SAMN05216577_1454</name>
</gene>
<dbReference type="PROSITE" id="PS52016">
    <property type="entry name" value="TONB_DEPENDENT_REC_3"/>
    <property type="match status" value="1"/>
</dbReference>
<keyword evidence="2 7" id="KW-0813">Transport</keyword>
<evidence type="ECO:0000313" key="8">
    <source>
        <dbReference type="EMBL" id="SFD89769.1"/>
    </source>
</evidence>
<protein>
    <submittedName>
        <fullName evidence="8">Outer-membrane receptor for ferric coprogen and ferric-rhodotorulic acid</fullName>
    </submittedName>
</protein>
<evidence type="ECO:0000256" key="7">
    <source>
        <dbReference type="PROSITE-ProRule" id="PRU01360"/>
    </source>
</evidence>
<keyword evidence="5 7" id="KW-0472">Membrane</keyword>
<name>A0AAQ1KN87_9PSED</name>
<keyword evidence="8" id="KW-0675">Receptor</keyword>
<reference evidence="8 9" key="1">
    <citation type="submission" date="2016-10" db="EMBL/GenBank/DDBJ databases">
        <authorList>
            <person name="Varghese N."/>
            <person name="Submissions S."/>
        </authorList>
    </citation>
    <scope>NUCLEOTIDE SEQUENCE [LARGE SCALE GENOMIC DNA]</scope>
    <source>
        <strain evidence="8 9">LMG 18378</strain>
    </source>
</reference>
<evidence type="ECO:0000256" key="5">
    <source>
        <dbReference type="ARBA" id="ARBA00023136"/>
    </source>
</evidence>
<keyword evidence="4 7" id="KW-0812">Transmembrane</keyword>
<evidence type="ECO:0000256" key="4">
    <source>
        <dbReference type="ARBA" id="ARBA00022692"/>
    </source>
</evidence>
<dbReference type="InterPro" id="IPR036942">
    <property type="entry name" value="Beta-barrel_TonB_sf"/>
</dbReference>
<comment type="subcellular location">
    <subcellularLocation>
        <location evidence="1 7">Cell outer membrane</location>
        <topology evidence="1 7">Multi-pass membrane protein</topology>
    </subcellularLocation>
</comment>
<dbReference type="GO" id="GO:0009279">
    <property type="term" value="C:cell outer membrane"/>
    <property type="evidence" value="ECO:0007669"/>
    <property type="project" value="UniProtKB-SubCell"/>
</dbReference>
<dbReference type="RefSeq" id="WP_342590294.1">
    <property type="nucleotide sequence ID" value="NZ_FOLS01000045.1"/>
</dbReference>
<accession>A0AAQ1KN87</accession>
<proteinExistence type="inferred from homology"/>
<dbReference type="SUPFAM" id="SSF56935">
    <property type="entry name" value="Porins"/>
    <property type="match status" value="1"/>
</dbReference>
<dbReference type="EMBL" id="FOLS01000045">
    <property type="protein sequence ID" value="SFD89769.1"/>
    <property type="molecule type" value="Genomic_DNA"/>
</dbReference>
<evidence type="ECO:0000256" key="1">
    <source>
        <dbReference type="ARBA" id="ARBA00004571"/>
    </source>
</evidence>
<dbReference type="Gene3D" id="2.40.170.20">
    <property type="entry name" value="TonB-dependent receptor, beta-barrel domain"/>
    <property type="match status" value="1"/>
</dbReference>
<dbReference type="InterPro" id="IPR039426">
    <property type="entry name" value="TonB-dep_rcpt-like"/>
</dbReference>
<comment type="caution">
    <text evidence="8">The sequence shown here is derived from an EMBL/GenBank/DDBJ whole genome shotgun (WGS) entry which is preliminary data.</text>
</comment>
<keyword evidence="9" id="KW-1185">Reference proteome</keyword>
<comment type="similarity">
    <text evidence="7">Belongs to the TonB-dependent receptor family.</text>
</comment>
<organism evidence="8 9">
    <name type="scientific">Pseudomonas citronellolis</name>
    <dbReference type="NCBI Taxonomy" id="53408"/>
    <lineage>
        <taxon>Bacteria</taxon>
        <taxon>Pseudomonadati</taxon>
        <taxon>Pseudomonadota</taxon>
        <taxon>Gammaproteobacteria</taxon>
        <taxon>Pseudomonadales</taxon>
        <taxon>Pseudomonadaceae</taxon>
        <taxon>Pseudomonas</taxon>
    </lineage>
</organism>
<evidence type="ECO:0000256" key="3">
    <source>
        <dbReference type="ARBA" id="ARBA00022452"/>
    </source>
</evidence>
<evidence type="ECO:0000256" key="6">
    <source>
        <dbReference type="ARBA" id="ARBA00023237"/>
    </source>
</evidence>
<dbReference type="Proteomes" id="UP000183385">
    <property type="component" value="Unassembled WGS sequence"/>
</dbReference>
<evidence type="ECO:0000313" key="9">
    <source>
        <dbReference type="Proteomes" id="UP000183385"/>
    </source>
</evidence>
<keyword evidence="6 7" id="KW-0998">Cell outer membrane</keyword>